<dbReference type="SUPFAM" id="SSF53474">
    <property type="entry name" value="alpha/beta-Hydrolases"/>
    <property type="match status" value="1"/>
</dbReference>
<dbReference type="GO" id="GO:0003824">
    <property type="term" value="F:catalytic activity"/>
    <property type="evidence" value="ECO:0007669"/>
    <property type="project" value="UniProtKB-ARBA"/>
</dbReference>
<dbReference type="PANTHER" id="PTHR43433">
    <property type="entry name" value="HYDROLASE, ALPHA/BETA FOLD FAMILY PROTEIN"/>
    <property type="match status" value="1"/>
</dbReference>
<dbReference type="Proteomes" id="UP000523007">
    <property type="component" value="Unassembled WGS sequence"/>
</dbReference>
<dbReference type="AlphaFoldDB" id="A0A7W7RE90"/>
<organism evidence="2 3">
    <name type="scientific">Lipingzhangella halophila</name>
    <dbReference type="NCBI Taxonomy" id="1783352"/>
    <lineage>
        <taxon>Bacteria</taxon>
        <taxon>Bacillati</taxon>
        <taxon>Actinomycetota</taxon>
        <taxon>Actinomycetes</taxon>
        <taxon>Streptosporangiales</taxon>
        <taxon>Nocardiopsidaceae</taxon>
        <taxon>Lipingzhangella</taxon>
    </lineage>
</organism>
<dbReference type="PANTHER" id="PTHR43433:SF5">
    <property type="entry name" value="AB HYDROLASE-1 DOMAIN-CONTAINING PROTEIN"/>
    <property type="match status" value="1"/>
</dbReference>
<dbReference type="InterPro" id="IPR029058">
    <property type="entry name" value="AB_hydrolase_fold"/>
</dbReference>
<dbReference type="Gene3D" id="3.40.50.1820">
    <property type="entry name" value="alpha/beta hydrolase"/>
    <property type="match status" value="1"/>
</dbReference>
<dbReference type="Pfam" id="PF12697">
    <property type="entry name" value="Abhydrolase_6"/>
    <property type="match status" value="1"/>
</dbReference>
<keyword evidence="3" id="KW-1185">Reference proteome</keyword>
<dbReference type="RefSeq" id="WP_184574986.1">
    <property type="nucleotide sequence ID" value="NZ_JACHJT010000001.1"/>
</dbReference>
<dbReference type="EMBL" id="JACHJT010000001">
    <property type="protein sequence ID" value="MBB4930053.1"/>
    <property type="molecule type" value="Genomic_DNA"/>
</dbReference>
<evidence type="ECO:0000313" key="2">
    <source>
        <dbReference type="EMBL" id="MBB4930053.1"/>
    </source>
</evidence>
<reference evidence="2 3" key="1">
    <citation type="submission" date="2020-08" db="EMBL/GenBank/DDBJ databases">
        <title>Sequencing the genomes of 1000 actinobacteria strains.</title>
        <authorList>
            <person name="Klenk H.-P."/>
        </authorList>
    </citation>
    <scope>NUCLEOTIDE SEQUENCE [LARGE SCALE GENOMIC DNA]</scope>
    <source>
        <strain evidence="2 3">DSM 102030</strain>
    </source>
</reference>
<sequence length="315" mass="32821">MTPLRSATDRISTVRAGDGAELRVLTRGPDSAPLTVVLAHGWLLSSDIWSPQASHLASVPDVPLRIIRFDHRGHGGSTRGTRPFDVGLLGEDLSRVLDAHAPSGPLVLGGHCLGGMAIMALAGARPELFAERVAGTLLAATSAGGPDPGRPEVPLPDRAAARGRHAAMRLLSHLPAGVDLMRVLVPPHLRAVRAAVRSAAFGSGADPRRVRECANLVHGTPAESLTGLYAPLTRLDLTERLGPLRDVPVTILAGGRDRLIPPRHGRALSRALPEARVRFLPHNGHLVPLEAPDVVSGHLAELCGAGVAESGAGAA</sequence>
<accession>A0A7W7RE90</accession>
<evidence type="ECO:0000259" key="1">
    <source>
        <dbReference type="Pfam" id="PF12697"/>
    </source>
</evidence>
<name>A0A7W7RE90_9ACTN</name>
<gene>
    <name evidence="2" type="ORF">F4561_000873</name>
</gene>
<dbReference type="InterPro" id="IPR000073">
    <property type="entry name" value="AB_hydrolase_1"/>
</dbReference>
<proteinExistence type="predicted"/>
<evidence type="ECO:0000313" key="3">
    <source>
        <dbReference type="Proteomes" id="UP000523007"/>
    </source>
</evidence>
<protein>
    <submittedName>
        <fullName evidence="2">Pimeloyl-ACP methyl ester carboxylesterase</fullName>
    </submittedName>
</protein>
<feature type="domain" description="AB hydrolase-1" evidence="1">
    <location>
        <begin position="36"/>
        <end position="295"/>
    </location>
</feature>
<dbReference type="InterPro" id="IPR050471">
    <property type="entry name" value="AB_hydrolase"/>
</dbReference>
<comment type="caution">
    <text evidence="2">The sequence shown here is derived from an EMBL/GenBank/DDBJ whole genome shotgun (WGS) entry which is preliminary data.</text>
</comment>